<evidence type="ECO:0000259" key="2">
    <source>
        <dbReference type="Pfam" id="PF00497"/>
    </source>
</evidence>
<dbReference type="Proteomes" id="UP001219956">
    <property type="component" value="Unassembled WGS sequence"/>
</dbReference>
<dbReference type="PANTHER" id="PTHR38834">
    <property type="entry name" value="PERIPLASMIC SUBSTRATE BINDING PROTEIN FAMILY 3"/>
    <property type="match status" value="1"/>
</dbReference>
<comment type="caution">
    <text evidence="3">The sequence shown here is derived from an EMBL/GenBank/DDBJ whole genome shotgun (WGS) entry which is preliminary data.</text>
</comment>
<dbReference type="EMBL" id="JAQQLF010000006">
    <property type="protein sequence ID" value="MDC7716709.1"/>
    <property type="molecule type" value="Genomic_DNA"/>
</dbReference>
<protein>
    <submittedName>
        <fullName evidence="3">Transporter substrate-binding domain-containing protein</fullName>
    </submittedName>
</protein>
<dbReference type="SUPFAM" id="SSF53850">
    <property type="entry name" value="Periplasmic binding protein-like II"/>
    <property type="match status" value="1"/>
</dbReference>
<gene>
    <name evidence="3" type="ORF">PQU95_05705</name>
</gene>
<feature type="signal peptide" evidence="1">
    <location>
        <begin position="1"/>
        <end position="20"/>
    </location>
</feature>
<dbReference type="InterPro" id="IPR001638">
    <property type="entry name" value="Solute-binding_3/MltF_N"/>
</dbReference>
<dbReference type="Pfam" id="PF00497">
    <property type="entry name" value="SBP_bac_3"/>
    <property type="match status" value="1"/>
</dbReference>
<feature type="chain" id="PRO_5045132567" evidence="1">
    <location>
        <begin position="21"/>
        <end position="246"/>
    </location>
</feature>
<accession>A0ABT5IVY9</accession>
<name>A0ABT5IVY9_9NEIS</name>
<dbReference type="RefSeq" id="WP_272751104.1">
    <property type="nucleotide sequence ID" value="NZ_JAQQLF010000006.1"/>
</dbReference>
<proteinExistence type="predicted"/>
<evidence type="ECO:0000313" key="4">
    <source>
        <dbReference type="Proteomes" id="UP001219956"/>
    </source>
</evidence>
<evidence type="ECO:0000256" key="1">
    <source>
        <dbReference type="SAM" id="SignalP"/>
    </source>
</evidence>
<keyword evidence="4" id="KW-1185">Reference proteome</keyword>
<reference evidence="3 4" key="1">
    <citation type="submission" date="2023-01" db="EMBL/GenBank/DDBJ databases">
        <title>Novel species of the genus Vogesella isolated from rivers.</title>
        <authorList>
            <person name="Lu H."/>
        </authorList>
    </citation>
    <scope>NUCLEOTIDE SEQUENCE [LARGE SCALE GENOMIC DNA]</scope>
    <source>
        <strain evidence="3 4">DC21W</strain>
    </source>
</reference>
<organism evidence="3 4">
    <name type="scientific">Vogesella aquatica</name>
    <dbReference type="NCBI Taxonomy" id="2984206"/>
    <lineage>
        <taxon>Bacteria</taxon>
        <taxon>Pseudomonadati</taxon>
        <taxon>Pseudomonadota</taxon>
        <taxon>Betaproteobacteria</taxon>
        <taxon>Neisseriales</taxon>
        <taxon>Chromobacteriaceae</taxon>
        <taxon>Vogesella</taxon>
    </lineage>
</organism>
<evidence type="ECO:0000313" key="3">
    <source>
        <dbReference type="EMBL" id="MDC7716709.1"/>
    </source>
</evidence>
<sequence length="246" mass="27652">MKAALFTLCLACIGILPAKAADLAAYTEQLPPLNYQDGAQLTGFATDLLRMAAHDAELSLSIELQPWARAYRTVLETPNSVIFSITRTPEREPLFHWVGPVSPRQIKLYRLNARRDIHVQVEADLMRYTHGAMFESAAAKKLAGLGLQPGRGLDLGATDEITLKKLLLGRTDTVAMLDWAMAWQLKQQNVNPQLVRPIWLLDGGSQYWFALNRDTPTHKVRRLQAALNQINADGRMHKLRQKYLAE</sequence>
<dbReference type="Gene3D" id="3.40.190.10">
    <property type="entry name" value="Periplasmic binding protein-like II"/>
    <property type="match status" value="2"/>
</dbReference>
<keyword evidence="1" id="KW-0732">Signal</keyword>
<dbReference type="PANTHER" id="PTHR38834:SF3">
    <property type="entry name" value="SOLUTE-BINDING PROTEIN FAMILY 3_N-TERMINAL DOMAIN-CONTAINING PROTEIN"/>
    <property type="match status" value="1"/>
</dbReference>
<feature type="domain" description="Solute-binding protein family 3/N-terminal" evidence="2">
    <location>
        <begin position="25"/>
        <end position="245"/>
    </location>
</feature>